<comment type="caution">
    <text evidence="4">The sequence shown here is derived from an EMBL/GenBank/DDBJ whole genome shotgun (WGS) entry which is preliminary data.</text>
</comment>
<accession>A0A6G4W5Y6</accession>
<dbReference type="Proteomes" id="UP001642900">
    <property type="component" value="Unassembled WGS sequence"/>
</dbReference>
<evidence type="ECO:0000256" key="2">
    <source>
        <dbReference type="ARBA" id="ARBA00022679"/>
    </source>
</evidence>
<proteinExistence type="predicted"/>
<dbReference type="PANTHER" id="PTHR36449:SF1">
    <property type="entry name" value="ACETYLTRANSFERASE"/>
    <property type="match status" value="1"/>
</dbReference>
<sequence>MGGLSRPRSLSSTDEREAFDCGRDSLNAWFCRHAWSNQENGASRTSVICDLATGSVAGYVALSAGQIERAYLPKRAQRNKPDPVPIILLGQLAVDLRYQRRGCAHSLMIFVLRTALRVSADIGCIGIVTQPLGDDVRSFYDNFDFQDLPFDPVGRMILRLAEVKHIGIGEH</sequence>
<evidence type="ECO:0000256" key="3">
    <source>
        <dbReference type="ARBA" id="ARBA00023315"/>
    </source>
</evidence>
<keyword evidence="2" id="KW-0808">Transferase</keyword>
<name>A0A6G4W5Y6_9HYPH</name>
<keyword evidence="3" id="KW-0012">Acyltransferase</keyword>
<evidence type="ECO:0000256" key="1">
    <source>
        <dbReference type="ARBA" id="ARBA00022649"/>
    </source>
</evidence>
<reference evidence="4 5" key="1">
    <citation type="submission" date="2020-02" db="EMBL/GenBank/DDBJ databases">
        <title>Genome sequence of strain CCNWXJ40-4.</title>
        <authorList>
            <person name="Gao J."/>
            <person name="Sun J."/>
        </authorList>
    </citation>
    <scope>NUCLEOTIDE SEQUENCE [LARGE SCALE GENOMIC DNA]</scope>
    <source>
        <strain evidence="4 5">CCNWXJ 40-4</strain>
    </source>
</reference>
<protein>
    <submittedName>
        <fullName evidence="4">GNAT family N-acetyltransferase</fullName>
    </submittedName>
</protein>
<gene>
    <name evidence="4" type="ORF">G6N73_02985</name>
</gene>
<dbReference type="PANTHER" id="PTHR36449">
    <property type="entry name" value="ACETYLTRANSFERASE-RELATED"/>
    <property type="match status" value="1"/>
</dbReference>
<dbReference type="SUPFAM" id="SSF55729">
    <property type="entry name" value="Acyl-CoA N-acyltransferases (Nat)"/>
    <property type="match status" value="1"/>
</dbReference>
<keyword evidence="1" id="KW-1277">Toxin-antitoxin system</keyword>
<evidence type="ECO:0000313" key="5">
    <source>
        <dbReference type="Proteomes" id="UP001642900"/>
    </source>
</evidence>
<evidence type="ECO:0000313" key="4">
    <source>
        <dbReference type="EMBL" id="NGO50152.1"/>
    </source>
</evidence>
<dbReference type="RefSeq" id="WP_165023160.1">
    <property type="nucleotide sequence ID" value="NZ_JAAKZF010000002.1"/>
</dbReference>
<dbReference type="InterPro" id="IPR016181">
    <property type="entry name" value="Acyl_CoA_acyltransferase"/>
</dbReference>
<organism evidence="4 5">
    <name type="scientific">Allomesorhizobium camelthorni</name>
    <dbReference type="NCBI Taxonomy" id="475069"/>
    <lineage>
        <taxon>Bacteria</taxon>
        <taxon>Pseudomonadati</taxon>
        <taxon>Pseudomonadota</taxon>
        <taxon>Alphaproteobacteria</taxon>
        <taxon>Hyphomicrobiales</taxon>
        <taxon>Phyllobacteriaceae</taxon>
        <taxon>Allomesorhizobium</taxon>
    </lineage>
</organism>
<dbReference type="Gene3D" id="3.40.630.30">
    <property type="match status" value="1"/>
</dbReference>
<keyword evidence="5" id="KW-1185">Reference proteome</keyword>
<dbReference type="AlphaFoldDB" id="A0A6G4W5Y6"/>
<dbReference type="EMBL" id="JAAKZF010000002">
    <property type="protein sequence ID" value="NGO50152.1"/>
    <property type="molecule type" value="Genomic_DNA"/>
</dbReference>
<dbReference type="GO" id="GO:0016746">
    <property type="term" value="F:acyltransferase activity"/>
    <property type="evidence" value="ECO:0007669"/>
    <property type="project" value="UniProtKB-KW"/>
</dbReference>